<reference evidence="4 5" key="1">
    <citation type="submission" date="2024-09" db="EMBL/GenBank/DDBJ databases">
        <authorList>
            <person name="Lee S.D."/>
        </authorList>
    </citation>
    <scope>NUCLEOTIDE SEQUENCE [LARGE SCALE GENOMIC DNA]</scope>
    <source>
        <strain evidence="2 5">N1-1</strain>
        <strain evidence="3 4">N1-3</strain>
    </source>
</reference>
<dbReference type="InterPro" id="IPR015330">
    <property type="entry name" value="DNA_primase/pol_bifunc_N"/>
</dbReference>
<gene>
    <name evidence="3" type="ORF">ACEZDB_22180</name>
    <name evidence="2" type="ORF">ACEZDG_08620</name>
</gene>
<evidence type="ECO:0000313" key="5">
    <source>
        <dbReference type="Proteomes" id="UP001592582"/>
    </source>
</evidence>
<organism evidence="2 5">
    <name type="scientific">Streptacidiphilus alkalitolerans</name>
    <dbReference type="NCBI Taxonomy" id="3342712"/>
    <lineage>
        <taxon>Bacteria</taxon>
        <taxon>Bacillati</taxon>
        <taxon>Actinomycetota</taxon>
        <taxon>Actinomycetes</taxon>
        <taxon>Kitasatosporales</taxon>
        <taxon>Streptomycetaceae</taxon>
        <taxon>Streptacidiphilus</taxon>
    </lineage>
</organism>
<comment type="caution">
    <text evidence="2">The sequence shown here is derived from an EMBL/GenBank/DDBJ whole genome shotgun (WGS) entry which is preliminary data.</text>
</comment>
<evidence type="ECO:0000313" key="3">
    <source>
        <dbReference type="EMBL" id="MFC1433357.1"/>
    </source>
</evidence>
<accession>A0ABV6V6N6</accession>
<name>A0ABV6V6N6_9ACTN</name>
<dbReference type="Pfam" id="PF09250">
    <property type="entry name" value="Prim-Pol"/>
    <property type="match status" value="1"/>
</dbReference>
<dbReference type="SMART" id="SM00943">
    <property type="entry name" value="Prim-Pol"/>
    <property type="match status" value="1"/>
</dbReference>
<proteinExistence type="predicted"/>
<sequence length="237" mass="25050">MHGVEDTLGATLSASVPQDSARDLLIDSAVRYAEERHWEVAPGTWLVEDDGPLRCSCGDPACAAPGAHPAGRDWARKASAGPGVVRRWWSENPLASVLLPTGRAFDAIDVPEIAGCLALARMERMGVQLGPVLAVPGAGGPGAGRGRRLVFLVLPGSLPKLPELLRKLGWGPGRLDLVGHGEGDWVVAPPTRVGAYGFAQWAREPTTLNRWLPEATELINPIAYACGREAPLPVAVS</sequence>
<evidence type="ECO:0000259" key="1">
    <source>
        <dbReference type="SMART" id="SM00943"/>
    </source>
</evidence>
<evidence type="ECO:0000313" key="2">
    <source>
        <dbReference type="EMBL" id="MFC1409343.1"/>
    </source>
</evidence>
<evidence type="ECO:0000313" key="4">
    <source>
        <dbReference type="Proteomes" id="UP001592530"/>
    </source>
</evidence>
<dbReference type="Proteomes" id="UP001592582">
    <property type="component" value="Unassembled WGS sequence"/>
</dbReference>
<feature type="domain" description="DNA primase/polymerase bifunctional N-terminal" evidence="1">
    <location>
        <begin position="29"/>
        <end position="216"/>
    </location>
</feature>
<dbReference type="RefSeq" id="WP_380504862.1">
    <property type="nucleotide sequence ID" value="NZ_JBHEZX010000003.1"/>
</dbReference>
<dbReference type="EMBL" id="JBHEZY010000009">
    <property type="protein sequence ID" value="MFC1433357.1"/>
    <property type="molecule type" value="Genomic_DNA"/>
</dbReference>
<dbReference type="Proteomes" id="UP001592530">
    <property type="component" value="Unassembled WGS sequence"/>
</dbReference>
<protein>
    <submittedName>
        <fullName evidence="2">Bifunctional DNA primase/polymerase</fullName>
    </submittedName>
</protein>
<keyword evidence="5" id="KW-1185">Reference proteome</keyword>
<dbReference type="EMBL" id="JBHEZX010000003">
    <property type="protein sequence ID" value="MFC1409343.1"/>
    <property type="molecule type" value="Genomic_DNA"/>
</dbReference>